<accession>A0A9X0BLJ8</accession>
<evidence type="ECO:0000313" key="4">
    <source>
        <dbReference type="Proteomes" id="UP001148312"/>
    </source>
</evidence>
<dbReference type="InterPro" id="IPR040976">
    <property type="entry name" value="Pkinase_fungal"/>
</dbReference>
<organism evidence="3 4">
    <name type="scientific">Penicillium diatomitis</name>
    <dbReference type="NCBI Taxonomy" id="2819901"/>
    <lineage>
        <taxon>Eukaryota</taxon>
        <taxon>Fungi</taxon>
        <taxon>Dikarya</taxon>
        <taxon>Ascomycota</taxon>
        <taxon>Pezizomycotina</taxon>
        <taxon>Eurotiomycetes</taxon>
        <taxon>Eurotiomycetidae</taxon>
        <taxon>Eurotiales</taxon>
        <taxon>Aspergillaceae</taxon>
        <taxon>Penicillium</taxon>
    </lineage>
</organism>
<gene>
    <name evidence="3" type="ORF">N7539_008774</name>
</gene>
<sequence>MANQEEVLNLSADMSNKLATFSAEHQPLSTPLPRRPPVEPNRPIQSSTAEPKLDIGFVSDLNAKKNTLYQWPEITEPGVLKSYPAADTTSKAWLDLASYAREVLAAQDSRHFSLGFTICGSFMRISAFDRLGGVVSERFDINKGGLLFVSNVQGSVDERGVMWIRPYHNHEG</sequence>
<keyword evidence="4" id="KW-1185">Reference proteome</keyword>
<evidence type="ECO:0000256" key="1">
    <source>
        <dbReference type="SAM" id="MobiDB-lite"/>
    </source>
</evidence>
<evidence type="ECO:0000313" key="3">
    <source>
        <dbReference type="EMBL" id="KAJ5471831.1"/>
    </source>
</evidence>
<proteinExistence type="predicted"/>
<protein>
    <recommendedName>
        <fullName evidence="2">Fungal-type protein kinase domain-containing protein</fullName>
    </recommendedName>
</protein>
<reference evidence="3" key="2">
    <citation type="journal article" date="2023" name="IMA Fungus">
        <title>Comparative genomic study of the Penicillium genus elucidates a diverse pangenome and 15 lateral gene transfer events.</title>
        <authorList>
            <person name="Petersen C."/>
            <person name="Sorensen T."/>
            <person name="Nielsen M.R."/>
            <person name="Sondergaard T.E."/>
            <person name="Sorensen J.L."/>
            <person name="Fitzpatrick D.A."/>
            <person name="Frisvad J.C."/>
            <person name="Nielsen K.L."/>
        </authorList>
    </citation>
    <scope>NUCLEOTIDE SEQUENCE</scope>
    <source>
        <strain evidence="3">IBT 30728</strain>
    </source>
</reference>
<dbReference type="PANTHER" id="PTHR38248:SF2">
    <property type="entry name" value="FUNK1 11"/>
    <property type="match status" value="1"/>
</dbReference>
<dbReference type="AlphaFoldDB" id="A0A9X0BLJ8"/>
<name>A0A9X0BLJ8_9EURO</name>
<dbReference type="RefSeq" id="XP_056786377.1">
    <property type="nucleotide sequence ID" value="XM_056938369.1"/>
</dbReference>
<feature type="region of interest" description="Disordered" evidence="1">
    <location>
        <begin position="19"/>
        <end position="49"/>
    </location>
</feature>
<dbReference type="EMBL" id="JAPWDQ010000014">
    <property type="protein sequence ID" value="KAJ5471831.1"/>
    <property type="molecule type" value="Genomic_DNA"/>
</dbReference>
<dbReference type="Proteomes" id="UP001148312">
    <property type="component" value="Unassembled WGS sequence"/>
</dbReference>
<dbReference type="GeneID" id="81628619"/>
<dbReference type="Pfam" id="PF17667">
    <property type="entry name" value="Pkinase_fungal"/>
    <property type="match status" value="1"/>
</dbReference>
<dbReference type="PANTHER" id="PTHR38248">
    <property type="entry name" value="FUNK1 6"/>
    <property type="match status" value="1"/>
</dbReference>
<feature type="domain" description="Fungal-type protein kinase" evidence="2">
    <location>
        <begin position="52"/>
        <end position="154"/>
    </location>
</feature>
<evidence type="ECO:0000259" key="2">
    <source>
        <dbReference type="Pfam" id="PF17667"/>
    </source>
</evidence>
<comment type="caution">
    <text evidence="3">The sequence shown here is derived from an EMBL/GenBank/DDBJ whole genome shotgun (WGS) entry which is preliminary data.</text>
</comment>
<reference evidence="3" key="1">
    <citation type="submission" date="2022-12" db="EMBL/GenBank/DDBJ databases">
        <authorList>
            <person name="Petersen C."/>
        </authorList>
    </citation>
    <scope>NUCLEOTIDE SEQUENCE</scope>
    <source>
        <strain evidence="3">IBT 30728</strain>
    </source>
</reference>